<keyword evidence="1" id="KW-1133">Transmembrane helix</keyword>
<dbReference type="EMBL" id="KJ909290">
    <property type="protein sequence ID" value="AIM49680.1"/>
    <property type="molecule type" value="Genomic_DNA"/>
</dbReference>
<proteinExistence type="predicted"/>
<keyword evidence="1" id="KW-0472">Membrane</keyword>
<feature type="transmembrane region" description="Helical" evidence="1">
    <location>
        <begin position="154"/>
        <end position="176"/>
    </location>
</feature>
<keyword evidence="1" id="KW-0812">Transmembrane</keyword>
<dbReference type="AlphaFoldDB" id="A0A096Y6I3"/>
<reference evidence="2" key="1">
    <citation type="journal article" date="2014" name="Antimicrob. Agents Chemother.">
        <title>Detection of variants of the pRAS3, pAB5S9, and pSN254 plasmids in Aeromonas salmonicida subsp. salmonicida: multidrug-resistance, interspecies exchanges, and plasmid reshaping.</title>
        <authorList>
            <person name="Vincent A.T."/>
            <person name="Trudel M.V."/>
            <person name="Paquet V.E."/>
            <person name="Boyle B."/>
            <person name="Tanaka K.H."/>
            <person name="Dallaire-Dufresne S."/>
            <person name="Daher R.K."/>
            <person name="Frenette M."/>
            <person name="Derome N."/>
            <person name="Charette S.J."/>
        </authorList>
    </citation>
    <scope>NUCLEOTIDE SEQUENCE</scope>
    <source>
        <strain evidence="2">2004-05MF26</strain>
        <plasmid evidence="2">pSN254b</plasmid>
    </source>
</reference>
<evidence type="ECO:0000313" key="2">
    <source>
        <dbReference type="EMBL" id="AIM49680.1"/>
    </source>
</evidence>
<sequence>MGNVEGANTMTTNTQNANANQVRSLRDMLVPALLFYVVMTAMFVGLDAFMDKPTSMNLPFMPFLVSMVSFTSDARRAWDWRNGTKVVAVLTAVAMLLAFIYQLAVGEMNLLGVGIYPATAILLLAISWVIRAIGKTAPFQFLGRHLARFGASKWVQRTAAVIVLAGGLAITIYAYWLNHGS</sequence>
<feature type="transmembrane region" description="Helical" evidence="1">
    <location>
        <begin position="86"/>
        <end position="104"/>
    </location>
</feature>
<feature type="transmembrane region" description="Helical" evidence="1">
    <location>
        <begin position="110"/>
        <end position="133"/>
    </location>
</feature>
<keyword evidence="2" id="KW-0614">Plasmid</keyword>
<name>A0A096Y6I3_AERSS</name>
<evidence type="ECO:0000256" key="1">
    <source>
        <dbReference type="SAM" id="Phobius"/>
    </source>
</evidence>
<accession>A0A096Y6I3</accession>
<organism evidence="2">
    <name type="scientific">Aeromonas salmonicida subsp. salmonicida</name>
    <dbReference type="NCBI Taxonomy" id="29491"/>
    <lineage>
        <taxon>Bacteria</taxon>
        <taxon>Pseudomonadati</taxon>
        <taxon>Pseudomonadota</taxon>
        <taxon>Gammaproteobacteria</taxon>
        <taxon>Aeromonadales</taxon>
        <taxon>Aeromonadaceae</taxon>
        <taxon>Aeromonas</taxon>
    </lineage>
</organism>
<feature type="transmembrane region" description="Helical" evidence="1">
    <location>
        <begin position="28"/>
        <end position="50"/>
    </location>
</feature>
<protein>
    <submittedName>
        <fullName evidence="2">Putative membrane protein</fullName>
    </submittedName>
</protein>
<geneLocation type="plasmid" evidence="2">
    <name>pSN254b</name>
</geneLocation>